<reference evidence="7 8" key="1">
    <citation type="journal article" date="2007" name="Nature">
        <title>Evolution of genes and genomes on the Drosophila phylogeny.</title>
        <authorList>
            <consortium name="Drosophila 12 Genomes Consortium"/>
            <person name="Clark A.G."/>
            <person name="Eisen M.B."/>
            <person name="Smith D.R."/>
            <person name="Bergman C.M."/>
            <person name="Oliver B."/>
            <person name="Markow T.A."/>
            <person name="Kaufman T.C."/>
            <person name="Kellis M."/>
            <person name="Gelbart W."/>
            <person name="Iyer V.N."/>
            <person name="Pollard D.A."/>
            <person name="Sackton T.B."/>
            <person name="Larracuente A.M."/>
            <person name="Singh N.D."/>
            <person name="Abad J.P."/>
            <person name="Abt D.N."/>
            <person name="Adryan B."/>
            <person name="Aguade M."/>
            <person name="Akashi H."/>
            <person name="Anderson W.W."/>
            <person name="Aquadro C.F."/>
            <person name="Ardell D.H."/>
            <person name="Arguello R."/>
            <person name="Artieri C.G."/>
            <person name="Barbash D.A."/>
            <person name="Barker D."/>
            <person name="Barsanti P."/>
            <person name="Batterham P."/>
            <person name="Batzoglou S."/>
            <person name="Begun D."/>
            <person name="Bhutkar A."/>
            <person name="Blanco E."/>
            <person name="Bosak S.A."/>
            <person name="Bradley R.K."/>
            <person name="Brand A.D."/>
            <person name="Brent M.R."/>
            <person name="Brooks A.N."/>
            <person name="Brown R.H."/>
            <person name="Butlin R.K."/>
            <person name="Caggese C."/>
            <person name="Calvi B.R."/>
            <person name="Bernardo de Carvalho A."/>
            <person name="Caspi A."/>
            <person name="Castrezana S."/>
            <person name="Celniker S.E."/>
            <person name="Chang J.L."/>
            <person name="Chapple C."/>
            <person name="Chatterji S."/>
            <person name="Chinwalla A."/>
            <person name="Civetta A."/>
            <person name="Clifton S.W."/>
            <person name="Comeron J.M."/>
            <person name="Costello J.C."/>
            <person name="Coyne J.A."/>
            <person name="Daub J."/>
            <person name="David R.G."/>
            <person name="Delcher A.L."/>
            <person name="Delehaunty K."/>
            <person name="Do C.B."/>
            <person name="Ebling H."/>
            <person name="Edwards K."/>
            <person name="Eickbush T."/>
            <person name="Evans J.D."/>
            <person name="Filipski A."/>
            <person name="Findeiss S."/>
            <person name="Freyhult E."/>
            <person name="Fulton L."/>
            <person name="Fulton R."/>
            <person name="Garcia A.C."/>
            <person name="Gardiner A."/>
            <person name="Garfield D.A."/>
            <person name="Garvin B.E."/>
            <person name="Gibson G."/>
            <person name="Gilbert D."/>
            <person name="Gnerre S."/>
            <person name="Godfrey J."/>
            <person name="Good R."/>
            <person name="Gotea V."/>
            <person name="Gravely B."/>
            <person name="Greenberg A.J."/>
            <person name="Griffiths-Jones S."/>
            <person name="Gross S."/>
            <person name="Guigo R."/>
            <person name="Gustafson E.A."/>
            <person name="Haerty W."/>
            <person name="Hahn M.W."/>
            <person name="Halligan D.L."/>
            <person name="Halpern A.L."/>
            <person name="Halter G.M."/>
            <person name="Han M.V."/>
            <person name="Heger A."/>
            <person name="Hillier L."/>
            <person name="Hinrichs A.S."/>
            <person name="Holmes I."/>
            <person name="Hoskins R.A."/>
            <person name="Hubisz M.J."/>
            <person name="Hultmark D."/>
            <person name="Huntley M.A."/>
            <person name="Jaffe D.B."/>
            <person name="Jagadeeshan S."/>
            <person name="Jeck W.R."/>
            <person name="Johnson J."/>
            <person name="Jones C.D."/>
            <person name="Jordan W.C."/>
            <person name="Karpen G.H."/>
            <person name="Kataoka E."/>
            <person name="Keightley P.D."/>
            <person name="Kheradpour P."/>
            <person name="Kirkness E.F."/>
            <person name="Koerich L.B."/>
            <person name="Kristiansen K."/>
            <person name="Kudrna D."/>
            <person name="Kulathinal R.J."/>
            <person name="Kumar S."/>
            <person name="Kwok R."/>
            <person name="Lander E."/>
            <person name="Langley C.H."/>
            <person name="Lapoint R."/>
            <person name="Lazzaro B.P."/>
            <person name="Lee S.J."/>
            <person name="Levesque L."/>
            <person name="Li R."/>
            <person name="Lin C.F."/>
            <person name="Lin M.F."/>
            <person name="Lindblad-Toh K."/>
            <person name="Llopart A."/>
            <person name="Long M."/>
            <person name="Low L."/>
            <person name="Lozovsky E."/>
            <person name="Lu J."/>
            <person name="Luo M."/>
            <person name="Machado C.A."/>
            <person name="Makalowski W."/>
            <person name="Marzo M."/>
            <person name="Matsuda M."/>
            <person name="Matzkin L."/>
            <person name="McAllister B."/>
            <person name="McBride C.S."/>
            <person name="McKernan B."/>
            <person name="McKernan K."/>
            <person name="Mendez-Lago M."/>
            <person name="Minx P."/>
            <person name="Mollenhauer M.U."/>
            <person name="Montooth K."/>
            <person name="Mount S.M."/>
            <person name="Mu X."/>
            <person name="Myers E."/>
            <person name="Negre B."/>
            <person name="Newfeld S."/>
            <person name="Nielsen R."/>
            <person name="Noor M.A."/>
            <person name="O'Grady P."/>
            <person name="Pachter L."/>
            <person name="Papaceit M."/>
            <person name="Parisi M.J."/>
            <person name="Parisi M."/>
            <person name="Parts L."/>
            <person name="Pedersen J.S."/>
            <person name="Pesole G."/>
            <person name="Phillippy A.M."/>
            <person name="Ponting C.P."/>
            <person name="Pop M."/>
            <person name="Porcelli D."/>
            <person name="Powell J.R."/>
            <person name="Prohaska S."/>
            <person name="Pruitt K."/>
            <person name="Puig M."/>
            <person name="Quesneville H."/>
            <person name="Ram K.R."/>
            <person name="Rand D."/>
            <person name="Rasmussen M.D."/>
            <person name="Reed L.K."/>
            <person name="Reenan R."/>
            <person name="Reily A."/>
            <person name="Remington K.A."/>
            <person name="Rieger T.T."/>
            <person name="Ritchie M.G."/>
            <person name="Robin C."/>
            <person name="Rogers Y.H."/>
            <person name="Rohde C."/>
            <person name="Rozas J."/>
            <person name="Rubenfield M.J."/>
            <person name="Ruiz A."/>
            <person name="Russo S."/>
            <person name="Salzberg S.L."/>
            <person name="Sanchez-Gracia A."/>
            <person name="Saranga D.J."/>
            <person name="Sato H."/>
            <person name="Schaeffer S.W."/>
            <person name="Schatz M.C."/>
            <person name="Schlenke T."/>
            <person name="Schwartz R."/>
            <person name="Segarra C."/>
            <person name="Singh R.S."/>
            <person name="Sirot L."/>
            <person name="Sirota M."/>
            <person name="Sisneros N.B."/>
            <person name="Smith C.D."/>
            <person name="Smith T.F."/>
            <person name="Spieth J."/>
            <person name="Stage D.E."/>
            <person name="Stark A."/>
            <person name="Stephan W."/>
            <person name="Strausberg R.L."/>
            <person name="Strempel S."/>
            <person name="Sturgill D."/>
            <person name="Sutton G."/>
            <person name="Sutton G.G."/>
            <person name="Tao W."/>
            <person name="Teichmann S."/>
            <person name="Tobari Y.N."/>
            <person name="Tomimura Y."/>
            <person name="Tsolas J.M."/>
            <person name="Valente V.L."/>
            <person name="Venter E."/>
            <person name="Venter J.C."/>
            <person name="Vicario S."/>
            <person name="Vieira F.G."/>
            <person name="Vilella A.J."/>
            <person name="Villasante A."/>
            <person name="Walenz B."/>
            <person name="Wang J."/>
            <person name="Wasserman M."/>
            <person name="Watts T."/>
            <person name="Wilson D."/>
            <person name="Wilson R.K."/>
            <person name="Wing R.A."/>
            <person name="Wolfner M.F."/>
            <person name="Wong A."/>
            <person name="Wong G.K."/>
            <person name="Wu C.I."/>
            <person name="Wu G."/>
            <person name="Yamamoto D."/>
            <person name="Yang H.P."/>
            <person name="Yang S.P."/>
            <person name="Yorke J.A."/>
            <person name="Yoshida K."/>
            <person name="Zdobnov E."/>
            <person name="Zhang P."/>
            <person name="Zhang Y."/>
            <person name="Zimin A.V."/>
            <person name="Baldwin J."/>
            <person name="Abdouelleil A."/>
            <person name="Abdulkadir J."/>
            <person name="Abebe A."/>
            <person name="Abera B."/>
            <person name="Abreu J."/>
            <person name="Acer S.C."/>
            <person name="Aftuck L."/>
            <person name="Alexander A."/>
            <person name="An P."/>
            <person name="Anderson E."/>
            <person name="Anderson S."/>
            <person name="Arachi H."/>
            <person name="Azer M."/>
            <person name="Bachantsang P."/>
            <person name="Barry A."/>
            <person name="Bayul T."/>
            <person name="Berlin A."/>
            <person name="Bessette D."/>
            <person name="Bloom T."/>
            <person name="Blye J."/>
            <person name="Boguslavskiy L."/>
            <person name="Bonnet C."/>
            <person name="Boukhgalter B."/>
            <person name="Bourzgui I."/>
            <person name="Brown A."/>
            <person name="Cahill P."/>
            <person name="Channer S."/>
            <person name="Cheshatsang Y."/>
            <person name="Chuda L."/>
            <person name="Citroen M."/>
            <person name="Collymore A."/>
            <person name="Cooke P."/>
            <person name="Costello M."/>
            <person name="D'Aco K."/>
            <person name="Daza R."/>
            <person name="De Haan G."/>
            <person name="DeGray S."/>
            <person name="DeMaso C."/>
            <person name="Dhargay N."/>
            <person name="Dooley K."/>
            <person name="Dooley E."/>
            <person name="Doricent M."/>
            <person name="Dorje P."/>
            <person name="Dorjee K."/>
            <person name="Dupes A."/>
            <person name="Elong R."/>
            <person name="Falk J."/>
            <person name="Farina A."/>
            <person name="Faro S."/>
            <person name="Ferguson D."/>
            <person name="Fisher S."/>
            <person name="Foley C.D."/>
            <person name="Franke A."/>
            <person name="Friedrich D."/>
            <person name="Gadbois L."/>
            <person name="Gearin G."/>
            <person name="Gearin C.R."/>
            <person name="Giannoukos G."/>
            <person name="Goode T."/>
            <person name="Graham J."/>
            <person name="Grandbois E."/>
            <person name="Grewal S."/>
            <person name="Gyaltsen K."/>
            <person name="Hafez N."/>
            <person name="Hagos B."/>
            <person name="Hall J."/>
            <person name="Henson C."/>
            <person name="Hollinger A."/>
            <person name="Honan T."/>
            <person name="Huard M.D."/>
            <person name="Hughes L."/>
            <person name="Hurhula B."/>
            <person name="Husby M.E."/>
            <person name="Kamat A."/>
            <person name="Kanga B."/>
            <person name="Kashin S."/>
            <person name="Khazanovich D."/>
            <person name="Kisner P."/>
            <person name="Lance K."/>
            <person name="Lara M."/>
            <person name="Lee W."/>
            <person name="Lennon N."/>
            <person name="Letendre F."/>
            <person name="LeVine R."/>
            <person name="Lipovsky A."/>
            <person name="Liu X."/>
            <person name="Liu J."/>
            <person name="Liu S."/>
            <person name="Lokyitsang T."/>
            <person name="Lokyitsang Y."/>
            <person name="Lubonja R."/>
            <person name="Lui A."/>
            <person name="MacDonald P."/>
            <person name="Magnisalis V."/>
            <person name="Maru K."/>
            <person name="Matthews C."/>
            <person name="McCusker W."/>
            <person name="McDonough S."/>
            <person name="Mehta T."/>
            <person name="Meldrim J."/>
            <person name="Meneus L."/>
            <person name="Mihai O."/>
            <person name="Mihalev A."/>
            <person name="Mihova T."/>
            <person name="Mittelman R."/>
            <person name="Mlenga V."/>
            <person name="Montmayeur A."/>
            <person name="Mulrain L."/>
            <person name="Navidi A."/>
            <person name="Naylor J."/>
            <person name="Negash T."/>
            <person name="Nguyen T."/>
            <person name="Nguyen N."/>
            <person name="Nicol R."/>
            <person name="Norbu C."/>
            <person name="Norbu N."/>
            <person name="Novod N."/>
            <person name="O'Neill B."/>
            <person name="Osman S."/>
            <person name="Markiewicz E."/>
            <person name="Oyono O.L."/>
            <person name="Patti C."/>
            <person name="Phunkhang P."/>
            <person name="Pierre F."/>
            <person name="Priest M."/>
            <person name="Raghuraman S."/>
            <person name="Rege F."/>
            <person name="Reyes R."/>
            <person name="Rise C."/>
            <person name="Rogov P."/>
            <person name="Ross K."/>
            <person name="Ryan E."/>
            <person name="Settipalli S."/>
            <person name="Shea T."/>
            <person name="Sherpa N."/>
            <person name="Shi L."/>
            <person name="Shih D."/>
            <person name="Sparrow T."/>
            <person name="Spaulding J."/>
            <person name="Stalker J."/>
            <person name="Stange-Thomann N."/>
            <person name="Stavropoulos S."/>
            <person name="Stone C."/>
            <person name="Strader C."/>
            <person name="Tesfaye S."/>
            <person name="Thomson T."/>
            <person name="Thoulutsang Y."/>
            <person name="Thoulutsang D."/>
            <person name="Topham K."/>
            <person name="Topping I."/>
            <person name="Tsamla T."/>
            <person name="Vassiliev H."/>
            <person name="Vo A."/>
            <person name="Wangchuk T."/>
            <person name="Wangdi T."/>
            <person name="Weiand M."/>
            <person name="Wilkinson J."/>
            <person name="Wilson A."/>
            <person name="Yadav S."/>
            <person name="Young G."/>
            <person name="Yu Q."/>
            <person name="Zembek L."/>
            <person name="Zhong D."/>
            <person name="Zimmer A."/>
            <person name="Zwirko Z."/>
            <person name="Jaffe D.B."/>
            <person name="Alvarez P."/>
            <person name="Brockman W."/>
            <person name="Butler J."/>
            <person name="Chin C."/>
            <person name="Gnerre S."/>
            <person name="Grabherr M."/>
            <person name="Kleber M."/>
            <person name="Mauceli E."/>
            <person name="MacCallum I."/>
        </authorList>
    </citation>
    <scope>NUCLEOTIDE SEQUENCE [LARGE SCALE GENOMIC DNA]</scope>
    <source>
        <strain evidence="8">Tai18E2 / Tucson 14021-0261.01</strain>
    </source>
</reference>
<feature type="compositionally biased region" description="Polar residues" evidence="5">
    <location>
        <begin position="127"/>
        <end position="140"/>
    </location>
</feature>
<evidence type="ECO:0000256" key="2">
    <source>
        <dbReference type="ARBA" id="ARBA00004286"/>
    </source>
</evidence>
<dbReference type="OrthoDB" id="1918685at2759"/>
<dbReference type="Gene3D" id="2.40.50.40">
    <property type="match status" value="2"/>
</dbReference>
<feature type="compositionally biased region" description="Low complexity" evidence="5">
    <location>
        <begin position="97"/>
        <end position="107"/>
    </location>
</feature>
<dbReference type="InterPro" id="IPR000953">
    <property type="entry name" value="Chromo/chromo_shadow_dom"/>
</dbReference>
<comment type="subcellular location">
    <subcellularLocation>
        <location evidence="2">Chromosome</location>
    </subcellularLocation>
    <subcellularLocation>
        <location evidence="1">Nucleus</location>
    </subcellularLocation>
</comment>
<accession>B4Q096</accession>
<dbReference type="HOGENOM" id="CLU_083435_0_0_1"/>
<evidence type="ECO:0000256" key="3">
    <source>
        <dbReference type="ARBA" id="ARBA00022454"/>
    </source>
</evidence>
<dbReference type="GO" id="GO:0005634">
    <property type="term" value="C:nucleus"/>
    <property type="evidence" value="ECO:0007669"/>
    <property type="project" value="UniProtKB-SubCell"/>
</dbReference>
<dbReference type="EMBL" id="CM000162">
    <property type="protein sequence ID" value="EDX02233.1"/>
    <property type="molecule type" value="Genomic_DNA"/>
</dbReference>
<dbReference type="PANTHER" id="PTHR22812">
    <property type="entry name" value="CHROMOBOX PROTEIN"/>
    <property type="match status" value="1"/>
</dbReference>
<name>B4Q096_DROYA</name>
<dbReference type="SMART" id="SM00298">
    <property type="entry name" value="CHROMO"/>
    <property type="match status" value="1"/>
</dbReference>
<evidence type="ECO:0000313" key="8">
    <source>
        <dbReference type="Proteomes" id="UP000002282"/>
    </source>
</evidence>
<proteinExistence type="predicted"/>
<evidence type="ECO:0000259" key="6">
    <source>
        <dbReference type="PROSITE" id="PS50013"/>
    </source>
</evidence>
<feature type="region of interest" description="Disordered" evidence="5">
    <location>
        <begin position="76"/>
        <end position="200"/>
    </location>
</feature>
<dbReference type="Proteomes" id="UP000002282">
    <property type="component" value="Chromosome X"/>
</dbReference>
<keyword evidence="3" id="KW-0158">Chromosome</keyword>
<dbReference type="eggNOG" id="KOG1911">
    <property type="taxonomic scope" value="Eukaryota"/>
</dbReference>
<dbReference type="KEGG" id="dya:Dyak_GE17442"/>
<dbReference type="OMA" id="SHEINQY"/>
<organism evidence="7 8">
    <name type="scientific">Drosophila yakuba</name>
    <name type="common">Fruit fly</name>
    <dbReference type="NCBI Taxonomy" id="7245"/>
    <lineage>
        <taxon>Eukaryota</taxon>
        <taxon>Metazoa</taxon>
        <taxon>Ecdysozoa</taxon>
        <taxon>Arthropoda</taxon>
        <taxon>Hexapoda</taxon>
        <taxon>Insecta</taxon>
        <taxon>Pterygota</taxon>
        <taxon>Neoptera</taxon>
        <taxon>Endopterygota</taxon>
        <taxon>Diptera</taxon>
        <taxon>Brachycera</taxon>
        <taxon>Muscomorpha</taxon>
        <taxon>Ephydroidea</taxon>
        <taxon>Drosophilidae</taxon>
        <taxon>Drosophila</taxon>
        <taxon>Sophophora</taxon>
    </lineage>
</organism>
<sequence length="291" mass="32573">MPSRRRKNSKVSTSNAVDNREYLVEKIVGKRFRDGRPQFLVKWQGFPEEVNSWEPLEGVGHLYYLLADFEAEEYKRSQEKKAALGASSQEAYEAPRSSKQSKGSSSKTPKRRNSRAVDSGKGKKVASNPNVLSLTASKAKSPTRRRQSRYVPMDESSGHAAPSTSSNTEAVDQGVDEEQPSENSVLDDPVGQPLEHVPNSPLDAEQELDWRLPPYTKPFGLARGLELEKVHHCFFVGKQLFLFVSWKGCSAMDAVLLRDIQHAFPIPIIKYFESISVLNDDQGERSNHKAA</sequence>
<dbReference type="GO" id="GO:0005694">
    <property type="term" value="C:chromosome"/>
    <property type="evidence" value="ECO:0007669"/>
    <property type="project" value="UniProtKB-SubCell"/>
</dbReference>
<evidence type="ECO:0000256" key="4">
    <source>
        <dbReference type="ARBA" id="ARBA00023242"/>
    </source>
</evidence>
<keyword evidence="8" id="KW-1185">Reference proteome</keyword>
<evidence type="ECO:0000313" key="7">
    <source>
        <dbReference type="EMBL" id="EDX02233.1"/>
    </source>
</evidence>
<gene>
    <name evidence="7" type="primary">Dyak\HP1D2</name>
    <name evidence="7" type="synonym">Dyak\GE17442</name>
    <name evidence="7" type="synonym">dyak_GLEANR_18771</name>
    <name evidence="7" type="synonym">GE17442</name>
    <name evidence="7" type="synonym">HP1D2</name>
    <name evidence="7" type="ORF">Dyak_GE17442</name>
</gene>
<dbReference type="PROSITE" id="PS00598">
    <property type="entry name" value="CHROMO_1"/>
    <property type="match status" value="1"/>
</dbReference>
<evidence type="ECO:0000256" key="5">
    <source>
        <dbReference type="SAM" id="MobiDB-lite"/>
    </source>
</evidence>
<dbReference type="InterPro" id="IPR051219">
    <property type="entry name" value="Heterochromatin_chromo-domain"/>
</dbReference>
<dbReference type="SMR" id="B4Q096"/>
<dbReference type="SUPFAM" id="SSF54160">
    <property type="entry name" value="Chromo domain-like"/>
    <property type="match status" value="2"/>
</dbReference>
<dbReference type="AlphaFoldDB" id="B4Q096"/>
<reference evidence="7 8" key="2">
    <citation type="journal article" date="2007" name="PLoS Biol.">
        <title>Principles of genome evolution in the Drosophila melanogaster species group.</title>
        <authorList>
            <person name="Ranz J.M."/>
            <person name="Maurin D."/>
            <person name="Chan Y.S."/>
            <person name="von Grotthuss M."/>
            <person name="Hillier L.W."/>
            <person name="Roote J."/>
            <person name="Ashburner M."/>
            <person name="Bergman C.M."/>
        </authorList>
    </citation>
    <scope>NUCLEOTIDE SEQUENCE [LARGE SCALE GENOMIC DNA]</scope>
    <source>
        <strain evidence="8">Tai18E2 / Tucson 14021-0261.01</strain>
    </source>
</reference>
<dbReference type="InterPro" id="IPR023779">
    <property type="entry name" value="Chromodomain_CS"/>
</dbReference>
<dbReference type="PhylomeDB" id="B4Q096"/>
<dbReference type="GeneID" id="6525289"/>
<dbReference type="InterPro" id="IPR023780">
    <property type="entry name" value="Chromo_domain"/>
</dbReference>
<evidence type="ECO:0000256" key="1">
    <source>
        <dbReference type="ARBA" id="ARBA00004123"/>
    </source>
</evidence>
<protein>
    <submittedName>
        <fullName evidence="7">Heterochromatin protein 1D2</fullName>
    </submittedName>
</protein>
<dbReference type="PROSITE" id="PS50013">
    <property type="entry name" value="CHROMO_2"/>
    <property type="match status" value="1"/>
</dbReference>
<dbReference type="InterPro" id="IPR016197">
    <property type="entry name" value="Chromo-like_dom_sf"/>
</dbReference>
<dbReference type="Pfam" id="PF00385">
    <property type="entry name" value="Chromo"/>
    <property type="match status" value="1"/>
</dbReference>
<feature type="domain" description="Chromo" evidence="6">
    <location>
        <begin position="22"/>
        <end position="81"/>
    </location>
</feature>
<dbReference type="CDD" id="cd00034">
    <property type="entry name" value="CSD"/>
    <property type="match status" value="1"/>
</dbReference>
<keyword evidence="4" id="KW-0539">Nucleus</keyword>